<evidence type="ECO:0000313" key="5">
    <source>
        <dbReference type="EMBL" id="CAG8235955.1"/>
    </source>
</evidence>
<evidence type="ECO:0000313" key="6">
    <source>
        <dbReference type="Proteomes" id="UP001153618"/>
    </source>
</evidence>
<proteinExistence type="predicted"/>
<dbReference type="PANTHER" id="PTHR46648:SF2">
    <property type="entry name" value="HIT DOMAIN-CONTAINING PROTEIN"/>
    <property type="match status" value="1"/>
</dbReference>
<dbReference type="PROSITE" id="PS51084">
    <property type="entry name" value="HIT_2"/>
    <property type="match status" value="1"/>
</dbReference>
<dbReference type="Proteomes" id="UP001153618">
    <property type="component" value="Unassembled WGS sequence"/>
</dbReference>
<sequence>MDSCAFCKIAASHPPVPFNDPAINPTSTDPDLRPVSHLILSTEHVLAFLDIMPLTRGHVLVAPRQHYHTVGDMTVQTGQEIGKWLPILSRVVMKTVFGDDLDRHWNVVQNNGERAAQVVPHVHFHIIPRPATGANQRTSFAMFGRGQREELDDDEAEVLAREIRLQLIEEVKRIQKEEGVDLAGLNADPNRGKL</sequence>
<evidence type="ECO:0000256" key="2">
    <source>
        <dbReference type="PIRSR" id="PIRSR601310-3"/>
    </source>
</evidence>
<dbReference type="GO" id="GO:0003824">
    <property type="term" value="F:catalytic activity"/>
    <property type="evidence" value="ECO:0007669"/>
    <property type="project" value="InterPro"/>
</dbReference>
<reference evidence="5" key="1">
    <citation type="submission" date="2021-07" db="EMBL/GenBank/DDBJ databases">
        <authorList>
            <person name="Branca A.L. A."/>
        </authorList>
    </citation>
    <scope>NUCLEOTIDE SEQUENCE</scope>
</reference>
<dbReference type="PRINTS" id="PR00332">
    <property type="entry name" value="HISTRIAD"/>
</dbReference>
<accession>A0A9W4I780</accession>
<dbReference type="InterPro" id="IPR011146">
    <property type="entry name" value="HIT-like"/>
</dbReference>
<keyword evidence="6" id="KW-1185">Reference proteome</keyword>
<dbReference type="GO" id="GO:0009117">
    <property type="term" value="P:nucleotide metabolic process"/>
    <property type="evidence" value="ECO:0007669"/>
    <property type="project" value="TreeGrafter"/>
</dbReference>
<name>A0A9W4I780_PENOL</name>
<evidence type="ECO:0000256" key="3">
    <source>
        <dbReference type="PROSITE-ProRule" id="PRU00464"/>
    </source>
</evidence>
<feature type="active site" description="Tele-AMP-histidine intermediate" evidence="1">
    <location>
        <position position="123"/>
    </location>
</feature>
<dbReference type="AlphaFoldDB" id="A0A9W4I780"/>
<dbReference type="EMBL" id="CAJVOS010000060">
    <property type="protein sequence ID" value="CAG8235955.1"/>
    <property type="molecule type" value="Genomic_DNA"/>
</dbReference>
<dbReference type="OrthoDB" id="1915375at2759"/>
<dbReference type="InterPro" id="IPR036265">
    <property type="entry name" value="HIT-like_sf"/>
</dbReference>
<dbReference type="PROSITE" id="PS00892">
    <property type="entry name" value="HIT_1"/>
    <property type="match status" value="1"/>
</dbReference>
<gene>
    <name evidence="5" type="ORF">POLS_LOCUS8439</name>
</gene>
<evidence type="ECO:0000259" key="4">
    <source>
        <dbReference type="PROSITE" id="PS51084"/>
    </source>
</evidence>
<protein>
    <recommendedName>
        <fullName evidence="4">HIT domain-containing protein</fullName>
    </recommendedName>
</protein>
<dbReference type="PANTHER" id="PTHR46648">
    <property type="entry name" value="HIT FAMILY PROTEIN 1"/>
    <property type="match status" value="1"/>
</dbReference>
<comment type="caution">
    <text evidence="5">The sequence shown here is derived from an EMBL/GenBank/DDBJ whole genome shotgun (WGS) entry which is preliminary data.</text>
</comment>
<dbReference type="InterPro" id="IPR019808">
    <property type="entry name" value="Histidine_triad_CS"/>
</dbReference>
<organism evidence="5 6">
    <name type="scientific">Penicillium olsonii</name>
    <dbReference type="NCBI Taxonomy" id="99116"/>
    <lineage>
        <taxon>Eukaryota</taxon>
        <taxon>Fungi</taxon>
        <taxon>Dikarya</taxon>
        <taxon>Ascomycota</taxon>
        <taxon>Pezizomycotina</taxon>
        <taxon>Eurotiomycetes</taxon>
        <taxon>Eurotiomycetidae</taxon>
        <taxon>Eurotiales</taxon>
        <taxon>Aspergillaceae</taxon>
        <taxon>Penicillium</taxon>
    </lineage>
</organism>
<feature type="domain" description="HIT" evidence="4">
    <location>
        <begin position="25"/>
        <end position="136"/>
    </location>
</feature>
<evidence type="ECO:0000256" key="1">
    <source>
        <dbReference type="PIRSR" id="PIRSR601310-1"/>
    </source>
</evidence>
<dbReference type="Pfam" id="PF01230">
    <property type="entry name" value="HIT"/>
    <property type="match status" value="1"/>
</dbReference>
<dbReference type="InterPro" id="IPR001310">
    <property type="entry name" value="Histidine_triad_HIT"/>
</dbReference>
<dbReference type="SUPFAM" id="SSF54197">
    <property type="entry name" value="HIT-like"/>
    <property type="match status" value="1"/>
</dbReference>
<feature type="short sequence motif" description="Histidine triad motif" evidence="2 3">
    <location>
        <begin position="121"/>
        <end position="125"/>
    </location>
</feature>
<dbReference type="Gene3D" id="3.30.428.10">
    <property type="entry name" value="HIT-like"/>
    <property type="match status" value="1"/>
</dbReference>